<protein>
    <submittedName>
        <fullName evidence="1">Uncharacterized protein</fullName>
    </submittedName>
</protein>
<organism evidence="1 2">
    <name type="scientific">Ensete ventricosum</name>
    <name type="common">Abyssinian banana</name>
    <name type="synonym">Musa ensete</name>
    <dbReference type="NCBI Taxonomy" id="4639"/>
    <lineage>
        <taxon>Eukaryota</taxon>
        <taxon>Viridiplantae</taxon>
        <taxon>Streptophyta</taxon>
        <taxon>Embryophyta</taxon>
        <taxon>Tracheophyta</taxon>
        <taxon>Spermatophyta</taxon>
        <taxon>Magnoliopsida</taxon>
        <taxon>Liliopsida</taxon>
        <taxon>Zingiberales</taxon>
        <taxon>Musaceae</taxon>
        <taxon>Ensete</taxon>
    </lineage>
</organism>
<dbReference type="AlphaFoldDB" id="A0A426X8V2"/>
<dbReference type="EMBL" id="AMZH03024328">
    <property type="protein sequence ID" value="RRT35915.1"/>
    <property type="molecule type" value="Genomic_DNA"/>
</dbReference>
<accession>A0A426X8V2</accession>
<dbReference type="Proteomes" id="UP000287651">
    <property type="component" value="Unassembled WGS sequence"/>
</dbReference>
<gene>
    <name evidence="1" type="ORF">B296_00030611</name>
</gene>
<evidence type="ECO:0000313" key="1">
    <source>
        <dbReference type="EMBL" id="RRT35915.1"/>
    </source>
</evidence>
<comment type="caution">
    <text evidence="1">The sequence shown here is derived from an EMBL/GenBank/DDBJ whole genome shotgun (WGS) entry which is preliminary data.</text>
</comment>
<sequence length="168" mass="19905">MYWSDRIPVRRPLAIRRYGRNQPSAVDFGCPSPWAILRRRASFSARGDKARKDNRNSRVGMRRRLVFPREDEVAPRLPAQGEGSTRQRLVRLYLIVVLEPIRFRPAQRWFNFRRWNTLHYRGLSKLIVLRHNNCYQPFLLFCRPRSFFEGHASSTSHRIIAHEGAGFD</sequence>
<reference evidence="1 2" key="1">
    <citation type="journal article" date="2014" name="Agronomy (Basel)">
        <title>A Draft Genome Sequence for Ensete ventricosum, the Drought-Tolerant Tree Against Hunger.</title>
        <authorList>
            <person name="Harrison J."/>
            <person name="Moore K.A."/>
            <person name="Paszkiewicz K."/>
            <person name="Jones T."/>
            <person name="Grant M."/>
            <person name="Ambacheew D."/>
            <person name="Muzemil S."/>
            <person name="Studholme D.J."/>
        </authorList>
    </citation>
    <scope>NUCLEOTIDE SEQUENCE [LARGE SCALE GENOMIC DNA]</scope>
</reference>
<proteinExistence type="predicted"/>
<evidence type="ECO:0000313" key="2">
    <source>
        <dbReference type="Proteomes" id="UP000287651"/>
    </source>
</evidence>
<name>A0A426X8V2_ENSVE</name>